<dbReference type="GO" id="GO:0005886">
    <property type="term" value="C:plasma membrane"/>
    <property type="evidence" value="ECO:0007669"/>
    <property type="project" value="InterPro"/>
</dbReference>
<dbReference type="Proteomes" id="UP000035996">
    <property type="component" value="Unassembled WGS sequence"/>
</dbReference>
<dbReference type="Gene3D" id="1.10.1760.20">
    <property type="match status" value="1"/>
</dbReference>
<evidence type="ECO:0000313" key="2">
    <source>
        <dbReference type="EMBL" id="KMM38721.1"/>
    </source>
</evidence>
<evidence type="ECO:0008006" key="4">
    <source>
        <dbReference type="Google" id="ProtNLM"/>
    </source>
</evidence>
<proteinExistence type="predicted"/>
<dbReference type="EMBL" id="LELK01000001">
    <property type="protein sequence ID" value="KMM38721.1"/>
    <property type="molecule type" value="Genomic_DNA"/>
</dbReference>
<keyword evidence="1" id="KW-0472">Membrane</keyword>
<dbReference type="RefSeq" id="WP_048309837.1">
    <property type="nucleotide sequence ID" value="NZ_CP119526.1"/>
</dbReference>
<feature type="transmembrane region" description="Helical" evidence="1">
    <location>
        <begin position="56"/>
        <end position="76"/>
    </location>
</feature>
<protein>
    <recommendedName>
        <fullName evidence="4">Thiamine biosynthesis protein ThiT</fullName>
    </recommendedName>
</protein>
<dbReference type="GO" id="GO:0015234">
    <property type="term" value="F:thiamine transmembrane transporter activity"/>
    <property type="evidence" value="ECO:0007669"/>
    <property type="project" value="InterPro"/>
</dbReference>
<accession>A0A0J6CR04</accession>
<sequence length="183" mass="19705">MKKNYKLVLLVEIALMAAVGVILDLLSLRLWPNGGSISLAMVPIFLIAFRRGAGPGLITGLLVGILQPLLVAPFYVHPIQFILDYPVAFMLVGLAGLFHVSVDTSQRKRLVMIAIGCVVGSLLRLVSHFISGVVWFGDMAPEGTPVALYSFLYNASYLLPTAAVSIVVLGLLSNAAPKMVHYE</sequence>
<feature type="transmembrane region" description="Helical" evidence="1">
    <location>
        <begin position="82"/>
        <end position="100"/>
    </location>
</feature>
<name>A0A0J6CR04_9BACL</name>
<organism evidence="2 3">
    <name type="scientific">Guptibacillus hwajinpoensis</name>
    <dbReference type="NCBI Taxonomy" id="208199"/>
    <lineage>
        <taxon>Bacteria</taxon>
        <taxon>Bacillati</taxon>
        <taxon>Bacillota</taxon>
        <taxon>Bacilli</taxon>
        <taxon>Bacillales</taxon>
        <taxon>Guptibacillaceae</taxon>
        <taxon>Guptibacillus</taxon>
    </lineage>
</organism>
<feature type="transmembrane region" description="Helical" evidence="1">
    <location>
        <begin position="31"/>
        <end position="49"/>
    </location>
</feature>
<keyword evidence="1" id="KW-1133">Transmembrane helix</keyword>
<dbReference type="InterPro" id="IPR012651">
    <property type="entry name" value="Thia_Transptr_ThiT"/>
</dbReference>
<reference evidence="2" key="1">
    <citation type="submission" date="2015-06" db="EMBL/GenBank/DDBJ databases">
        <authorList>
            <person name="Liu B."/>
            <person name="Wang J."/>
            <person name="Zhu Y."/>
            <person name="Liu G."/>
            <person name="Chen Q."/>
            <person name="Zheng C."/>
            <person name="Che J."/>
            <person name="Ge C."/>
            <person name="Shi H."/>
            <person name="Pan Z."/>
            <person name="Liu X."/>
        </authorList>
    </citation>
    <scope>NUCLEOTIDE SEQUENCE [LARGE SCALE GENOMIC DNA]</scope>
    <source>
        <strain evidence="2">DSM 16346</strain>
    </source>
</reference>
<dbReference type="OrthoDB" id="9795813at2"/>
<dbReference type="STRING" id="157733.AB986_05460"/>
<feature type="transmembrane region" description="Helical" evidence="1">
    <location>
        <begin position="7"/>
        <end position="25"/>
    </location>
</feature>
<comment type="caution">
    <text evidence="2">The sequence shown here is derived from an EMBL/GenBank/DDBJ whole genome shotgun (WGS) entry which is preliminary data.</text>
</comment>
<keyword evidence="1" id="KW-0812">Transmembrane</keyword>
<feature type="transmembrane region" description="Helical" evidence="1">
    <location>
        <begin position="157"/>
        <end position="176"/>
    </location>
</feature>
<feature type="transmembrane region" description="Helical" evidence="1">
    <location>
        <begin position="112"/>
        <end position="137"/>
    </location>
</feature>
<gene>
    <name evidence="2" type="ORF">AB986_05460</name>
</gene>
<dbReference type="Pfam" id="PF09515">
    <property type="entry name" value="Thia_YuaJ"/>
    <property type="match status" value="1"/>
</dbReference>
<dbReference type="NCBIfam" id="TIGR02357">
    <property type="entry name" value="ECF_ThiT_YuaJ"/>
    <property type="match status" value="1"/>
</dbReference>
<evidence type="ECO:0000313" key="3">
    <source>
        <dbReference type="Proteomes" id="UP000035996"/>
    </source>
</evidence>
<keyword evidence="3" id="KW-1185">Reference proteome</keyword>
<evidence type="ECO:0000256" key="1">
    <source>
        <dbReference type="SAM" id="Phobius"/>
    </source>
</evidence>
<dbReference type="AlphaFoldDB" id="A0A0J6CR04"/>